<dbReference type="EC" id="5.3.1.6" evidence="2"/>
<evidence type="ECO:0000256" key="1">
    <source>
        <dbReference type="ARBA" id="ARBA00008754"/>
    </source>
</evidence>
<name>A0A2H0XB38_UNCKA</name>
<dbReference type="EMBL" id="PEYU01000095">
    <property type="protein sequence ID" value="PIS22035.1"/>
    <property type="molecule type" value="Genomic_DNA"/>
</dbReference>
<dbReference type="GO" id="GO:0019316">
    <property type="term" value="P:D-allose catabolic process"/>
    <property type="evidence" value="ECO:0007669"/>
    <property type="project" value="TreeGrafter"/>
</dbReference>
<dbReference type="PIRSF" id="PIRSF005384">
    <property type="entry name" value="RpiB_LacA_B"/>
    <property type="match status" value="1"/>
</dbReference>
<dbReference type="GO" id="GO:0009052">
    <property type="term" value="P:pentose-phosphate shunt, non-oxidative branch"/>
    <property type="evidence" value="ECO:0007669"/>
    <property type="project" value="TreeGrafter"/>
</dbReference>
<dbReference type="PANTHER" id="PTHR30345">
    <property type="entry name" value="RIBOSE-5-PHOSPHATE ISOMERASE B"/>
    <property type="match status" value="1"/>
</dbReference>
<dbReference type="InterPro" id="IPR036569">
    <property type="entry name" value="RpiB_LacA_LacB_sf"/>
</dbReference>
<dbReference type="SUPFAM" id="SSF89623">
    <property type="entry name" value="Ribose/Galactose isomerase RpiB/AlsB"/>
    <property type="match status" value="1"/>
</dbReference>
<proteinExistence type="inferred from homology"/>
<accession>A0A2H0XB38</accession>
<dbReference type="InterPro" id="IPR003500">
    <property type="entry name" value="RpiB_LacA_LacB"/>
</dbReference>
<keyword evidence="2" id="KW-0413">Isomerase</keyword>
<dbReference type="GO" id="GO:0004751">
    <property type="term" value="F:ribose-5-phosphate isomerase activity"/>
    <property type="evidence" value="ECO:0007669"/>
    <property type="project" value="UniProtKB-EC"/>
</dbReference>
<dbReference type="NCBIfam" id="TIGR00689">
    <property type="entry name" value="rpiB_lacA_lacB"/>
    <property type="match status" value="1"/>
</dbReference>
<reference evidence="3" key="1">
    <citation type="submission" date="2017-09" db="EMBL/GenBank/DDBJ databases">
        <title>Depth-based differentiation of microbial function through sediment-hosted aquifers and enrichment of novel symbionts in the deep terrestrial subsurface.</title>
        <authorList>
            <person name="Probst A.J."/>
            <person name="Ladd B."/>
            <person name="Jarett J.K."/>
            <person name="Geller-Mcgrath D.E."/>
            <person name="Sieber C.M.K."/>
            <person name="Emerson J.B."/>
            <person name="Anantharaman K."/>
            <person name="Thomas B.C."/>
            <person name="Malmstrom R."/>
            <person name="Stieglmeier M."/>
            <person name="Klingl A."/>
            <person name="Woyke T."/>
            <person name="Ryan C.M."/>
            <person name="Banfield J.F."/>
        </authorList>
    </citation>
    <scope>NUCLEOTIDE SEQUENCE [LARGE SCALE GENOMIC DNA]</scope>
</reference>
<dbReference type="PANTHER" id="PTHR30345:SF0">
    <property type="entry name" value="DNA DAMAGE-REPAIR_TOLERATION PROTEIN DRT102"/>
    <property type="match status" value="1"/>
</dbReference>
<dbReference type="NCBIfam" id="NF004051">
    <property type="entry name" value="PRK05571.1"/>
    <property type="match status" value="1"/>
</dbReference>
<comment type="similarity">
    <text evidence="1">Belongs to the LacAB/RpiB family.</text>
</comment>
<gene>
    <name evidence="2" type="ORF">COT50_04135</name>
</gene>
<comment type="caution">
    <text evidence="2">The sequence shown here is derived from an EMBL/GenBank/DDBJ whole genome shotgun (WGS) entry which is preliminary data.</text>
</comment>
<evidence type="ECO:0000313" key="2">
    <source>
        <dbReference type="EMBL" id="PIS22035.1"/>
    </source>
</evidence>
<dbReference type="Gene3D" id="3.40.1400.10">
    <property type="entry name" value="Sugar-phosphate isomerase, RpiB/LacA/LacB"/>
    <property type="match status" value="1"/>
</dbReference>
<sequence>MDKETRCVLIASDHGGFELKNFLVKELKTRGYNIEDMGPNTYDSADDYPDYAKKVADAISNTQDGGMGIVICRNGVGVSVLANKLKGVRCALSWNPEHTKSARNEDDVNCLALPADYITKEVALQTALTFLETPFSNEERHIRRLAKYDNTGNF</sequence>
<dbReference type="Proteomes" id="UP000231252">
    <property type="component" value="Unassembled WGS sequence"/>
</dbReference>
<dbReference type="AlphaFoldDB" id="A0A2H0XB38"/>
<protein>
    <submittedName>
        <fullName evidence="2">Ribose-5-phosphate isomerase</fullName>
        <ecNumber evidence="2">5.3.1.6</ecNumber>
    </submittedName>
</protein>
<dbReference type="Pfam" id="PF02502">
    <property type="entry name" value="LacAB_rpiB"/>
    <property type="match status" value="1"/>
</dbReference>
<evidence type="ECO:0000313" key="3">
    <source>
        <dbReference type="Proteomes" id="UP000231252"/>
    </source>
</evidence>
<organism evidence="2 3">
    <name type="scientific">candidate division WWE3 bacterium CG08_land_8_20_14_0_20_41_10</name>
    <dbReference type="NCBI Taxonomy" id="1975085"/>
    <lineage>
        <taxon>Bacteria</taxon>
        <taxon>Katanobacteria</taxon>
    </lineage>
</organism>